<feature type="transmembrane region" description="Helical" evidence="6">
    <location>
        <begin position="240"/>
        <end position="267"/>
    </location>
</feature>
<dbReference type="PANTHER" id="PTHR30213">
    <property type="entry name" value="INNER MEMBRANE PROTEIN YHJD"/>
    <property type="match status" value="1"/>
</dbReference>
<dbReference type="Pfam" id="PF03631">
    <property type="entry name" value="Virul_fac_BrkB"/>
    <property type="match status" value="1"/>
</dbReference>
<keyword evidence="5 6" id="KW-0472">Membrane</keyword>
<feature type="transmembrane region" description="Helical" evidence="6">
    <location>
        <begin position="94"/>
        <end position="113"/>
    </location>
</feature>
<dbReference type="PIRSF" id="PIRSF035875">
    <property type="entry name" value="RNase_BN"/>
    <property type="match status" value="1"/>
</dbReference>
<name>A0A0K1PF47_9BACT</name>
<dbReference type="GO" id="GO:0005886">
    <property type="term" value="C:plasma membrane"/>
    <property type="evidence" value="ECO:0007669"/>
    <property type="project" value="UniProtKB-SubCell"/>
</dbReference>
<dbReference type="OrthoDB" id="9781030at2"/>
<feature type="transmembrane region" description="Helical" evidence="6">
    <location>
        <begin position="29"/>
        <end position="56"/>
    </location>
</feature>
<evidence type="ECO:0000256" key="3">
    <source>
        <dbReference type="ARBA" id="ARBA00022692"/>
    </source>
</evidence>
<evidence type="ECO:0000256" key="2">
    <source>
        <dbReference type="ARBA" id="ARBA00022475"/>
    </source>
</evidence>
<evidence type="ECO:0000256" key="6">
    <source>
        <dbReference type="SAM" id="Phobius"/>
    </source>
</evidence>
<keyword evidence="4 6" id="KW-1133">Transmembrane helix</keyword>
<feature type="transmembrane region" description="Helical" evidence="6">
    <location>
        <begin position="173"/>
        <end position="192"/>
    </location>
</feature>
<comment type="subcellular location">
    <subcellularLocation>
        <location evidence="1">Cell membrane</location>
        <topology evidence="1">Multi-pass membrane protein</topology>
    </subcellularLocation>
</comment>
<dbReference type="AlphaFoldDB" id="A0A0K1PF47"/>
<evidence type="ECO:0000256" key="4">
    <source>
        <dbReference type="ARBA" id="ARBA00022989"/>
    </source>
</evidence>
<proteinExistence type="predicted"/>
<dbReference type="NCBIfam" id="TIGR00765">
    <property type="entry name" value="yihY_not_rbn"/>
    <property type="match status" value="1"/>
</dbReference>
<evidence type="ECO:0000256" key="5">
    <source>
        <dbReference type="ARBA" id="ARBA00023136"/>
    </source>
</evidence>
<dbReference type="EMBL" id="CP012332">
    <property type="protein sequence ID" value="AKU92158.1"/>
    <property type="molecule type" value="Genomic_DNA"/>
</dbReference>
<dbReference type="PANTHER" id="PTHR30213:SF0">
    <property type="entry name" value="UPF0761 MEMBRANE PROTEIN YIHY"/>
    <property type="match status" value="1"/>
</dbReference>
<feature type="transmembrane region" description="Helical" evidence="6">
    <location>
        <begin position="134"/>
        <end position="161"/>
    </location>
</feature>
<sequence length="279" mass="30765">MKWRWCIPHPRILAHRLFQQWREDDATDLAAALAFYAILALFPFLIFLVALATIVFRTQIEENLLEPLQRLAPTEATKILRTELKSLVQGSTGLLTLGAVGAFWAASSGFAALSRGLNRIYRAPKTRPFWKERAIAAASTLGAALMVLVSGLLLVVIPAIADTVGKAIGNGLLWLRFPVSAAMMMVILAVLYHVLPETKAPIRLITPGSVVAVLVWILASHGFAVYVSHLGSYDITYGTLGGFVILLVWMWISSIAIFLGAELNVAWDRACREDRRRED</sequence>
<keyword evidence="3 6" id="KW-0812">Transmembrane</keyword>
<dbReference type="KEGG" id="vin:AKJ08_2545"/>
<evidence type="ECO:0000256" key="1">
    <source>
        <dbReference type="ARBA" id="ARBA00004651"/>
    </source>
</evidence>
<feature type="transmembrane region" description="Helical" evidence="6">
    <location>
        <begin position="204"/>
        <end position="228"/>
    </location>
</feature>
<keyword evidence="8" id="KW-1185">Reference proteome</keyword>
<keyword evidence="2" id="KW-1003">Cell membrane</keyword>
<dbReference type="Proteomes" id="UP000055590">
    <property type="component" value="Chromosome"/>
</dbReference>
<gene>
    <name evidence="7" type="ORF">AKJ08_2545</name>
</gene>
<evidence type="ECO:0000313" key="8">
    <source>
        <dbReference type="Proteomes" id="UP000055590"/>
    </source>
</evidence>
<dbReference type="InterPro" id="IPR017039">
    <property type="entry name" value="Virul_fac_BrkB"/>
</dbReference>
<protein>
    <submittedName>
        <fullName evidence="7">Ribonuclease BN</fullName>
    </submittedName>
</protein>
<organism evidence="7 8">
    <name type="scientific">Vulgatibacter incomptus</name>
    <dbReference type="NCBI Taxonomy" id="1391653"/>
    <lineage>
        <taxon>Bacteria</taxon>
        <taxon>Pseudomonadati</taxon>
        <taxon>Myxococcota</taxon>
        <taxon>Myxococcia</taxon>
        <taxon>Myxococcales</taxon>
        <taxon>Cystobacterineae</taxon>
        <taxon>Vulgatibacteraceae</taxon>
        <taxon>Vulgatibacter</taxon>
    </lineage>
</organism>
<reference evidence="7 8" key="1">
    <citation type="submission" date="2015-08" db="EMBL/GenBank/DDBJ databases">
        <authorList>
            <person name="Babu N.S."/>
            <person name="Beckwith C.J."/>
            <person name="Beseler K.G."/>
            <person name="Brison A."/>
            <person name="Carone J.V."/>
            <person name="Caskin T.P."/>
            <person name="Diamond M."/>
            <person name="Durham M.E."/>
            <person name="Foxe J.M."/>
            <person name="Go M."/>
            <person name="Henderson B.A."/>
            <person name="Jones I.B."/>
            <person name="McGettigan J.A."/>
            <person name="Micheletti S.J."/>
            <person name="Nasrallah M.E."/>
            <person name="Ortiz D."/>
            <person name="Piller C.R."/>
            <person name="Privatt S.R."/>
            <person name="Schneider S.L."/>
            <person name="Sharp S."/>
            <person name="Smith T.C."/>
            <person name="Stanton J.D."/>
            <person name="Ullery H.E."/>
            <person name="Wilson R.J."/>
            <person name="Serrano M.G."/>
            <person name="Buck G."/>
            <person name="Lee V."/>
            <person name="Wang Y."/>
            <person name="Carvalho R."/>
            <person name="Voegtly L."/>
            <person name="Shi R."/>
            <person name="Duckworth R."/>
            <person name="Johnson A."/>
            <person name="Loviza R."/>
            <person name="Walstead R."/>
            <person name="Shah Z."/>
            <person name="Kiflezghi M."/>
            <person name="Wade K."/>
            <person name="Ball S.L."/>
            <person name="Bradley K.W."/>
            <person name="Asai D.J."/>
            <person name="Bowman C.A."/>
            <person name="Russell D.A."/>
            <person name="Pope W.H."/>
            <person name="Jacobs-Sera D."/>
            <person name="Hendrix R.W."/>
            <person name="Hatfull G.F."/>
        </authorList>
    </citation>
    <scope>NUCLEOTIDE SEQUENCE [LARGE SCALE GENOMIC DNA]</scope>
    <source>
        <strain evidence="7 8">DSM 27710</strain>
    </source>
</reference>
<dbReference type="STRING" id="1391653.AKJ08_2545"/>
<evidence type="ECO:0000313" key="7">
    <source>
        <dbReference type="EMBL" id="AKU92158.1"/>
    </source>
</evidence>
<dbReference type="RefSeq" id="WP_050726370.1">
    <property type="nucleotide sequence ID" value="NZ_CP012332.1"/>
</dbReference>
<accession>A0A0K1PF47</accession>